<protein>
    <recommendedName>
        <fullName evidence="3">RRM domain-containing protein</fullName>
    </recommendedName>
</protein>
<dbReference type="Pfam" id="PF00076">
    <property type="entry name" value="RRM_1"/>
    <property type="match status" value="1"/>
</dbReference>
<dbReference type="AlphaFoldDB" id="A0A1G1UY14"/>
<evidence type="ECO:0000313" key="5">
    <source>
        <dbReference type="Proteomes" id="UP000177967"/>
    </source>
</evidence>
<dbReference type="Proteomes" id="UP000177967">
    <property type="component" value="Unassembled WGS sequence"/>
</dbReference>
<gene>
    <name evidence="4" type="ORF">A2782_02400</name>
</gene>
<evidence type="ECO:0000259" key="3">
    <source>
        <dbReference type="PROSITE" id="PS50102"/>
    </source>
</evidence>
<dbReference type="GO" id="GO:0003723">
    <property type="term" value="F:RNA binding"/>
    <property type="evidence" value="ECO:0007669"/>
    <property type="project" value="UniProtKB-KW"/>
</dbReference>
<evidence type="ECO:0000313" key="4">
    <source>
        <dbReference type="EMBL" id="OGY07981.1"/>
    </source>
</evidence>
<reference evidence="4 5" key="1">
    <citation type="journal article" date="2016" name="Nat. Commun.">
        <title>Thousands of microbial genomes shed light on interconnected biogeochemical processes in an aquifer system.</title>
        <authorList>
            <person name="Anantharaman K."/>
            <person name="Brown C.T."/>
            <person name="Hug L.A."/>
            <person name="Sharon I."/>
            <person name="Castelle C.J."/>
            <person name="Probst A.J."/>
            <person name="Thomas B.C."/>
            <person name="Singh A."/>
            <person name="Wilkins M.J."/>
            <person name="Karaoz U."/>
            <person name="Brodie E.L."/>
            <person name="Williams K.H."/>
            <person name="Hubbard S.S."/>
            <person name="Banfield J.F."/>
        </authorList>
    </citation>
    <scope>NUCLEOTIDE SEQUENCE [LARGE SCALE GENOMIC DNA]</scope>
</reference>
<dbReference type="PANTHER" id="PTHR48027">
    <property type="entry name" value="HETEROGENEOUS NUCLEAR RIBONUCLEOPROTEIN 87F-RELATED"/>
    <property type="match status" value="1"/>
</dbReference>
<dbReference type="SMART" id="SM00360">
    <property type="entry name" value="RRM"/>
    <property type="match status" value="1"/>
</dbReference>
<dbReference type="STRING" id="1797513.A2782_02400"/>
<dbReference type="SUPFAM" id="SSF54928">
    <property type="entry name" value="RNA-binding domain, RBD"/>
    <property type="match status" value="1"/>
</dbReference>
<dbReference type="EMBL" id="MHBW01000033">
    <property type="protein sequence ID" value="OGY07981.1"/>
    <property type="molecule type" value="Genomic_DNA"/>
</dbReference>
<feature type="domain" description="RRM" evidence="3">
    <location>
        <begin position="3"/>
        <end position="80"/>
    </location>
</feature>
<feature type="compositionally biased region" description="Basic and acidic residues" evidence="2">
    <location>
        <begin position="78"/>
        <end position="87"/>
    </location>
</feature>
<dbReference type="InterPro" id="IPR035979">
    <property type="entry name" value="RBD_domain_sf"/>
</dbReference>
<dbReference type="Gene3D" id="3.30.70.330">
    <property type="match status" value="1"/>
</dbReference>
<evidence type="ECO:0000256" key="2">
    <source>
        <dbReference type="SAM" id="MobiDB-lite"/>
    </source>
</evidence>
<comment type="caution">
    <text evidence="4">The sequence shown here is derived from an EMBL/GenBank/DDBJ whole genome shotgun (WGS) entry which is preliminary data.</text>
</comment>
<feature type="region of interest" description="Disordered" evidence="2">
    <location>
        <begin position="71"/>
        <end position="116"/>
    </location>
</feature>
<organism evidence="4 5">
    <name type="scientific">Candidatus Blackburnbacteria bacterium RIFCSPHIGHO2_01_FULL_43_15b</name>
    <dbReference type="NCBI Taxonomy" id="1797513"/>
    <lineage>
        <taxon>Bacteria</taxon>
        <taxon>Candidatus Blackburniibacteriota</taxon>
    </lineage>
</organism>
<dbReference type="InterPro" id="IPR012677">
    <property type="entry name" value="Nucleotide-bd_a/b_plait_sf"/>
</dbReference>
<proteinExistence type="predicted"/>
<keyword evidence="1" id="KW-0694">RNA-binding</keyword>
<name>A0A1G1UY14_9BACT</name>
<dbReference type="InterPro" id="IPR000504">
    <property type="entry name" value="RRM_dom"/>
</dbReference>
<dbReference type="PROSITE" id="PS50102">
    <property type="entry name" value="RRM"/>
    <property type="match status" value="1"/>
</dbReference>
<dbReference type="InterPro" id="IPR052462">
    <property type="entry name" value="SLIRP/GR-RBP-like"/>
</dbReference>
<sequence>MAKRLFIGNLPYSTTAQDLEQLFAQAGTVASMTLITDKFSGQSKGFAFAEMSSDEEFENALKLNGHELDGRQIVVNEARPREERPQSDRFGGGNRDNRDRRGGSGGGFGGAKRNRW</sequence>
<evidence type="ECO:0000256" key="1">
    <source>
        <dbReference type="ARBA" id="ARBA00022884"/>
    </source>
</evidence>
<accession>A0A1G1UY14</accession>